<dbReference type="SUPFAM" id="SSF48366">
    <property type="entry name" value="Ras GEF"/>
    <property type="match status" value="1"/>
</dbReference>
<dbReference type="Gene3D" id="1.20.870.10">
    <property type="entry name" value="Son of sevenless (SoS) protein Chain: S domain 1"/>
    <property type="match status" value="1"/>
</dbReference>
<accession>A0ABQ8YAX1</accession>
<keyword evidence="1 2" id="KW-0344">Guanine-nucleotide releasing factor</keyword>
<evidence type="ECO:0000256" key="1">
    <source>
        <dbReference type="ARBA" id="ARBA00022658"/>
    </source>
</evidence>
<keyword evidence="3" id="KW-0175">Coiled coil</keyword>
<gene>
    <name evidence="5" type="ORF">M0813_23196</name>
</gene>
<evidence type="ECO:0000259" key="4">
    <source>
        <dbReference type="PROSITE" id="PS50009"/>
    </source>
</evidence>
<feature type="coiled-coil region" evidence="3">
    <location>
        <begin position="203"/>
        <end position="230"/>
    </location>
</feature>
<comment type="caution">
    <text evidence="5">The sequence shown here is derived from an EMBL/GenBank/DDBJ whole genome shotgun (WGS) entry which is preliminary data.</text>
</comment>
<evidence type="ECO:0000313" key="6">
    <source>
        <dbReference type="Proteomes" id="UP001150062"/>
    </source>
</evidence>
<dbReference type="SMART" id="SM00147">
    <property type="entry name" value="RasGEF"/>
    <property type="match status" value="1"/>
</dbReference>
<dbReference type="PANTHER" id="PTHR23113">
    <property type="entry name" value="GUANINE NUCLEOTIDE EXCHANGE FACTOR"/>
    <property type="match status" value="1"/>
</dbReference>
<dbReference type="Gene3D" id="1.10.840.10">
    <property type="entry name" value="Ras guanine-nucleotide exchange factors catalytic domain"/>
    <property type="match status" value="1"/>
</dbReference>
<dbReference type="EMBL" id="JAOAOG010000193">
    <property type="protein sequence ID" value="KAJ6241409.1"/>
    <property type="molecule type" value="Genomic_DNA"/>
</dbReference>
<dbReference type="InterPro" id="IPR008937">
    <property type="entry name" value="Ras-like_GEF"/>
</dbReference>
<dbReference type="Proteomes" id="UP001150062">
    <property type="component" value="Unassembled WGS sequence"/>
</dbReference>
<organism evidence="5 6">
    <name type="scientific">Anaeramoeba flamelloides</name>
    <dbReference type="NCBI Taxonomy" id="1746091"/>
    <lineage>
        <taxon>Eukaryota</taxon>
        <taxon>Metamonada</taxon>
        <taxon>Anaeramoebidae</taxon>
        <taxon>Anaeramoeba</taxon>
    </lineage>
</organism>
<reference evidence="5" key="1">
    <citation type="submission" date="2022-08" db="EMBL/GenBank/DDBJ databases">
        <title>Novel sulfate-reducing endosymbionts in the free-living metamonad Anaeramoeba.</title>
        <authorList>
            <person name="Jerlstrom-Hultqvist J."/>
            <person name="Cepicka I."/>
            <person name="Gallot-Lavallee L."/>
            <person name="Salas-Leiva D."/>
            <person name="Curtis B.A."/>
            <person name="Zahonova K."/>
            <person name="Pipaliya S."/>
            <person name="Dacks J."/>
            <person name="Roger A.J."/>
        </authorList>
    </citation>
    <scope>NUCLEOTIDE SEQUENCE</scope>
    <source>
        <strain evidence="5">Schooner1</strain>
    </source>
</reference>
<name>A0ABQ8YAX1_9EUKA</name>
<dbReference type="InterPro" id="IPR023578">
    <property type="entry name" value="Ras_GEF_dom_sf"/>
</dbReference>
<feature type="domain" description="Ras-GEF" evidence="4">
    <location>
        <begin position="568"/>
        <end position="798"/>
    </location>
</feature>
<feature type="coiled-coil region" evidence="3">
    <location>
        <begin position="96"/>
        <end position="153"/>
    </location>
</feature>
<evidence type="ECO:0000313" key="5">
    <source>
        <dbReference type="EMBL" id="KAJ6241409.1"/>
    </source>
</evidence>
<dbReference type="PANTHER" id="PTHR23113:SF366">
    <property type="entry name" value="RAS GUANINE NUCLEOTIDE EXCHANGE FACTOR R"/>
    <property type="match status" value="1"/>
</dbReference>
<proteinExistence type="predicted"/>
<evidence type="ECO:0000256" key="2">
    <source>
        <dbReference type="PROSITE-ProRule" id="PRU00168"/>
    </source>
</evidence>
<dbReference type="PROSITE" id="PS50009">
    <property type="entry name" value="RASGEF_CAT"/>
    <property type="match status" value="1"/>
</dbReference>
<protein>
    <submittedName>
        <fullName evidence="5">Guanine nucleotide exchange factor</fullName>
    </submittedName>
</protein>
<keyword evidence="6" id="KW-1185">Reference proteome</keyword>
<dbReference type="InterPro" id="IPR036964">
    <property type="entry name" value="RASGEF_cat_dom_sf"/>
</dbReference>
<sequence>MKQNHLKKLQKKLPKYTTKREILRLLEERKKQLKKTQLQHKSLKKQSHKIMKQFKSKNSNKEKKFRIYFEKIEQLNDLKLTLTFLNSKKKNKLEQKKLTKKAIEEMKTRLKKLNEKNIKQNIEELQKMKKQLNHQSKEESKILKEEIDSLDQLFKKNKKLKSVLRSEIRSLRDVSREKKKEFKIIETKKLKLIEKYGNSKSNIFELEDKADVLLESLKRENNRVQELEKMRGFSGNQLKSSKELSQKDQNNYGAWVSKLMNDHPHLLLLRERLRPCLKVKSFSLLTNTRQYQSPNLLPKDAVSQLIMQHYEFQGKPKIRKFIEFTTGTKYRPIKVNQSPVIALLLLALRDGNLISDFINYQKKDKHSDRKIETNNLKESERTLPIEAESIISDTSIWDEPQDNPNNIVFNDQNDQNSQNKNSYLRIESINQNKIIEHLIPDHEITVQRYEVPEPKTPFANKEEEEQFKNKKKIIVKNVLFVLEAWVKQSFSDLSPQLIKMIITFLKNQVSIKFRKFSTLLLNQINILEKSPFKIFKKNSKKNNTKKKIPSLVLPKNIFSQNLKLSDISESEFARQLTLIRFQKFRSISPLTLTTQSWQKERLKHKAKNLLLMIHEFNQLSNYITHKIVSPVTIKQRIKQLIRFIKMGQEFLNIHNFDGLMIIIAGLRDSSVNRLKHTQREIPVQYQKTYEELLQITDSLQNYSKLKRAIQNAPKPCLPHIGMYLTDITLISDSTPDKLNGLINFSKLRSLHKVIFPLEMCKQVQYNFFPIWQIQQLFNSIKSYNSKKLYQISLKNEPRNVSRSEIK</sequence>
<feature type="coiled-coil region" evidence="3">
    <location>
        <begin position="16"/>
        <end position="46"/>
    </location>
</feature>
<dbReference type="InterPro" id="IPR001895">
    <property type="entry name" value="RASGEF_cat_dom"/>
</dbReference>
<dbReference type="Pfam" id="PF00617">
    <property type="entry name" value="RasGEF"/>
    <property type="match status" value="1"/>
</dbReference>
<evidence type="ECO:0000256" key="3">
    <source>
        <dbReference type="SAM" id="Coils"/>
    </source>
</evidence>